<protein>
    <submittedName>
        <fullName evidence="1">Alternative protein CTDSPL2</fullName>
    </submittedName>
</protein>
<dbReference type="OrthoDB" id="277011at2759"/>
<proteinExistence type="predicted"/>
<evidence type="ECO:0000313" key="1">
    <source>
        <dbReference type="EMBL" id="CCQ43541.1"/>
    </source>
</evidence>
<reference evidence="1" key="1">
    <citation type="journal article" date="2013" name="PLoS ONE">
        <title>Direct detection of alternative open reading frames translation products in human significantly expands the proteome.</title>
        <authorList>
            <person name="Vanderperre B."/>
            <person name="Lucier J.-F."/>
            <person name="Motard J."/>
            <person name="Tremblay G."/>
            <person name="Vanderperre S."/>
            <person name="Wisztorski M."/>
            <person name="Salzet M."/>
            <person name="Boisvert F.-M."/>
            <person name="Roucou X."/>
        </authorList>
    </citation>
    <scope>NUCLEOTIDE SEQUENCE</scope>
</reference>
<name>L8E9X2_HUMAN</name>
<dbReference type="AlphaFoldDB" id="L8E9X2"/>
<dbReference type="ChiTaRS" id="CTDSPL2">
    <property type="organism name" value="human"/>
</dbReference>
<accession>L8E9X2</accession>
<gene>
    <name evidence="1" type="primary">CTDSPL2</name>
</gene>
<dbReference type="EMBL" id="HF584044">
    <property type="protein sequence ID" value="CCQ43541.1"/>
    <property type="molecule type" value="Genomic_DNA"/>
</dbReference>
<sequence length="49" mass="5564">MQLPQEVDIFIVACNLLFGRLFMEGRICKSSYALPLNCINMPQAQTVFV</sequence>
<organism evidence="1">
    <name type="scientific">Homo sapiens</name>
    <name type="common">Human</name>
    <dbReference type="NCBI Taxonomy" id="9606"/>
    <lineage>
        <taxon>Eukaryota</taxon>
        <taxon>Metazoa</taxon>
        <taxon>Chordata</taxon>
        <taxon>Craniata</taxon>
        <taxon>Vertebrata</taxon>
        <taxon>Euteleostomi</taxon>
        <taxon>Mammalia</taxon>
        <taxon>Eutheria</taxon>
        <taxon>Euarchontoglires</taxon>
        <taxon>Primates</taxon>
        <taxon>Haplorrhini</taxon>
        <taxon>Catarrhini</taxon>
        <taxon>Hominidae</taxon>
        <taxon>Homo</taxon>
    </lineage>
</organism>